<gene>
    <name evidence="1" type="ORF">OWV82_017039</name>
</gene>
<sequence>MMNSKYFFLHITLLILFLSLPLSCAHTKSQHHSPESNDKKCQCPCPCKSPPDDKSNKSPSPPQKSNDGDHPSSPTPEKDIPPPEMQDDGNQSPPQKQDGDNQFPPEKQNEGNQSPPEKQETGNESPPSTPSTNTQSPPSTPSTNTRSPPSTPSTGKSPSSLKTNISFGGSFTKVFAFGDSFTDTGNAFLLGGLKSFVGSLISTLHGGSSLLPGHRQCNGRLVVDFLCENLEIPYLPPYKKTSSDFSFGANFAVAGATSLTVDYFTKHSFGQPLMWKGIPLNFHMQLDWYNKFIQGFTCKGKSQSECKAEIEGALFWIGEMGGNDYARTFASPLSKRWLTDLALDHVHKLLKALLDSGAKYIVVQGLPPIGCCPIEMFLAKMTDRDPMGCASSGNALIQAHNELLQTMLDGLRAKYPGCTIAYADYWNAYKTILENRQKYHFAEPFKACCGGGGGPLNFHMNSLCGSIGTSTCQDPSQYMHWDGLHFTEKMHSHLADLFLHQGFCKPSFHDLVKKKMGM</sequence>
<keyword evidence="2" id="KW-1185">Reference proteome</keyword>
<comment type="caution">
    <text evidence="1">The sequence shown here is derived from an EMBL/GenBank/DDBJ whole genome shotgun (WGS) entry which is preliminary data.</text>
</comment>
<organism evidence="1 2">
    <name type="scientific">Melia azedarach</name>
    <name type="common">Chinaberry tree</name>
    <dbReference type="NCBI Taxonomy" id="155640"/>
    <lineage>
        <taxon>Eukaryota</taxon>
        <taxon>Viridiplantae</taxon>
        <taxon>Streptophyta</taxon>
        <taxon>Embryophyta</taxon>
        <taxon>Tracheophyta</taxon>
        <taxon>Spermatophyta</taxon>
        <taxon>Magnoliopsida</taxon>
        <taxon>eudicotyledons</taxon>
        <taxon>Gunneridae</taxon>
        <taxon>Pentapetalae</taxon>
        <taxon>rosids</taxon>
        <taxon>malvids</taxon>
        <taxon>Sapindales</taxon>
        <taxon>Meliaceae</taxon>
        <taxon>Melia</taxon>
    </lineage>
</organism>
<proteinExistence type="predicted"/>
<accession>A0ACC1XI37</accession>
<reference evidence="1 2" key="1">
    <citation type="journal article" date="2023" name="Science">
        <title>Complex scaffold remodeling in plant triterpene biosynthesis.</title>
        <authorList>
            <person name="De La Pena R."/>
            <person name="Hodgson H."/>
            <person name="Liu J.C."/>
            <person name="Stephenson M.J."/>
            <person name="Martin A.C."/>
            <person name="Owen C."/>
            <person name="Harkess A."/>
            <person name="Leebens-Mack J."/>
            <person name="Jimenez L.E."/>
            <person name="Osbourn A."/>
            <person name="Sattely E.S."/>
        </authorList>
    </citation>
    <scope>NUCLEOTIDE SEQUENCE [LARGE SCALE GENOMIC DNA]</scope>
    <source>
        <strain evidence="2">cv. JPN11</strain>
        <tissue evidence="1">Leaf</tissue>
    </source>
</reference>
<protein>
    <submittedName>
        <fullName evidence="1">GDSL esterase/lipase</fullName>
    </submittedName>
</protein>
<name>A0ACC1XI37_MELAZ</name>
<dbReference type="EMBL" id="CM051402">
    <property type="protein sequence ID" value="KAJ4710938.1"/>
    <property type="molecule type" value="Genomic_DNA"/>
</dbReference>
<evidence type="ECO:0000313" key="2">
    <source>
        <dbReference type="Proteomes" id="UP001164539"/>
    </source>
</evidence>
<evidence type="ECO:0000313" key="1">
    <source>
        <dbReference type="EMBL" id="KAJ4710938.1"/>
    </source>
</evidence>
<dbReference type="Proteomes" id="UP001164539">
    <property type="component" value="Chromosome 9"/>
</dbReference>